<protein>
    <submittedName>
        <fullName evidence="1">Deoxycytidyl transferase</fullName>
    </submittedName>
</protein>
<organism evidence="1 2">
    <name type="scientific">Coemansia linderi</name>
    <dbReference type="NCBI Taxonomy" id="2663919"/>
    <lineage>
        <taxon>Eukaryota</taxon>
        <taxon>Fungi</taxon>
        <taxon>Fungi incertae sedis</taxon>
        <taxon>Zoopagomycota</taxon>
        <taxon>Kickxellomycotina</taxon>
        <taxon>Kickxellomycetes</taxon>
        <taxon>Kickxellales</taxon>
        <taxon>Kickxellaceae</taxon>
        <taxon>Coemansia</taxon>
    </lineage>
</organism>
<keyword evidence="2" id="KW-1185">Reference proteome</keyword>
<sequence>MFGFKKSKGKRNIRKKDDDQDDTATDEGAGAADIIRRVTVTETKAPTPKAATTPSLSFGVDANSEAIETKKLSSGHELDGINEGSVLRGDTEERGYSKEDLAALASESHHRKPAPVDVAAAPYPFASEGIPDAHEIYMAKQLRRQRQAAGPVGMDVDEGDGSEPEFHGDGDRDFISLSDGFTSSKIRGSQIDSHLDDGAVAEGEDELDAVIVDKNERAEFNRTARRAKEESIEQAQDEDEPSDWEKEQLRNAGFASAALRQPRDGGRSHDLPKDEGGFEYDETLLSFLLGQEKNQLAIEQDRLQATQAELSATKEALATIVKHIAEAQGQWNHFSSSEMTIALVHAPAVLKPVVPGFGEHGAYFGERKRKLAEQAEQRAAIAPKYDQIFAGVAFYINGYTQPSHYELKLLLVERGGRFLHYLSKRQVTHIITTGLTMSKEKEFRKYKVVRPEWVVDSVRARKLLPWRNYSIFNGSRTEFTPIMPPILDDVGELDYLNGPPPVGDLLDNVQPQGYSKPPPAPMNNVPSATSFRRPAPVPVNAMVVDRFDEGLNRSWVRKNLVTNKDFISRYYASSRLHHMSVWKAEMKDYVAQLNRKRGVPPSVRDAEPRSAPNHGHTIMHIDFDCFFVSASLLLHPQLVGKPVAVCHVQQPELSDDRDHGAKENPGGTSQIASCNYLARSFGVKNGMFMAQASQLCPSLATVPYEFDTYKRVSRTFYDIVTEIADETQAVSIDEALLDVTHVVQQLYQGNVKALAQDICRRVLEATKCTVSIGIGPSILLARIATTRAKPDGVHSLDAEQFLALDLHTRDLPGIGRAVEEGLATQGIRRVADIRAASMSLLQSICGEKTAVTLHNFSRGIDDRALEPDKPRKMFGADIGWGVRLSNQHEADDFVTRLAEEVCRSMEAAKRVGGAVTLKIKKRQEGQGKPGKFLGHGICDSLSKSAMLPGMTSDYAKIALVCVKLLAQMNVDPLDIRAVGIQVHRLASLESRPDVGDMLTKLRAGPGGGVKQSPGLVSELPSASQLDLSVVSELPESIRQELQAAYLQINPKIDLGLNSGSRSASISPHDRASSSRAAVSKRPVGGIGATRGQPRKLAFPTARPKNVVEKATLLDAFRKIETLDSIMPSQMDSDVWGHLPLNIRRELTREYVKTRGPKTAVAVAASAPKGKEAADAAALGPRLFGKHDIADVRALIEAWVNSSELGPLSEDVDEFGDYVEALVKHRNLLKAEDALKYLKFCIDGKHVAWADALTVVLGRASAICTSMYSSIFDL</sequence>
<dbReference type="Proteomes" id="UP001140066">
    <property type="component" value="Unassembled WGS sequence"/>
</dbReference>
<proteinExistence type="predicted"/>
<evidence type="ECO:0000313" key="1">
    <source>
        <dbReference type="EMBL" id="KAJ2789428.1"/>
    </source>
</evidence>
<keyword evidence="1" id="KW-0808">Transferase</keyword>
<accession>A0ACC1KGD0</accession>
<gene>
    <name evidence="1" type="primary">REV1</name>
    <name evidence="1" type="ORF">GGI18_002411</name>
</gene>
<dbReference type="EMBL" id="JANBUK010000580">
    <property type="protein sequence ID" value="KAJ2789428.1"/>
    <property type="molecule type" value="Genomic_DNA"/>
</dbReference>
<name>A0ACC1KGD0_9FUNG</name>
<comment type="caution">
    <text evidence="1">The sequence shown here is derived from an EMBL/GenBank/DDBJ whole genome shotgun (WGS) entry which is preliminary data.</text>
</comment>
<evidence type="ECO:0000313" key="2">
    <source>
        <dbReference type="Proteomes" id="UP001140066"/>
    </source>
</evidence>
<reference evidence="1" key="1">
    <citation type="submission" date="2022-07" db="EMBL/GenBank/DDBJ databases">
        <title>Phylogenomic reconstructions and comparative analyses of Kickxellomycotina fungi.</title>
        <authorList>
            <person name="Reynolds N.K."/>
            <person name="Stajich J.E."/>
            <person name="Barry K."/>
            <person name="Grigoriev I.V."/>
            <person name="Crous P."/>
            <person name="Smith M.E."/>
        </authorList>
    </citation>
    <scope>NUCLEOTIDE SEQUENCE</scope>
    <source>
        <strain evidence="1">BCRC 34191</strain>
    </source>
</reference>